<comment type="caution">
    <text evidence="1">The sequence shown here is derived from an EMBL/GenBank/DDBJ whole genome shotgun (WGS) entry which is preliminary data.</text>
</comment>
<sequence length="408" mass="44179">MSTIAHLADEGAHELAIDMSMKVLLGCQSHREWPQSTALAAAQTFYLLALKLLQAGSTQRADALLCCLGCTHRLADAILLSSSASSSVVERSPSPSLPAVLTSALPGSLLRQLQKGFSHEGGFWEQTGYHDAAHPFSSYLYVLDKEPSNAVELAVQQILARMAQHGCDVGALKAAEWWAHERGATDAHQLHFDLDESRLGAGPAKYKLSHPSYSTVLYLTESGGPTVVLEQTVSSPPAQAAWLSWPQGNNLLCYHGNLLHGVIPGDPPEQGSCQHRVTLVVAFWGVELKPLPGAPGSGPLRELPSARTLQASFRQTWLEEFALRDDDSLLSERQRGLWQAAAHVNLPWKALSAGQRAQDAKHGEGLAAAVGGMWAQVPLPPLRFFLRSPGEIRQVYQPPDSSYEPHIP</sequence>
<keyword evidence="2" id="KW-1185">Reference proteome</keyword>
<dbReference type="AlphaFoldDB" id="A0AAV1IH02"/>
<dbReference type="EMBL" id="CAUYUE010000013">
    <property type="protein sequence ID" value="CAK0785962.1"/>
    <property type="molecule type" value="Genomic_DNA"/>
</dbReference>
<gene>
    <name evidence="1" type="ORF">CVIRNUC_009175</name>
</gene>
<dbReference type="Proteomes" id="UP001314263">
    <property type="component" value="Unassembled WGS sequence"/>
</dbReference>
<evidence type="ECO:0000313" key="1">
    <source>
        <dbReference type="EMBL" id="CAK0785962.1"/>
    </source>
</evidence>
<accession>A0AAV1IH02</accession>
<protein>
    <recommendedName>
        <fullName evidence="3">Fe2OG dioxygenase domain-containing protein</fullName>
    </recommendedName>
</protein>
<reference evidence="1 2" key="1">
    <citation type="submission" date="2023-10" db="EMBL/GenBank/DDBJ databases">
        <authorList>
            <person name="Maclean D."/>
            <person name="Macfadyen A."/>
        </authorList>
    </citation>
    <scope>NUCLEOTIDE SEQUENCE [LARGE SCALE GENOMIC DNA]</scope>
</reference>
<name>A0AAV1IH02_9CHLO</name>
<proteinExistence type="predicted"/>
<evidence type="ECO:0008006" key="3">
    <source>
        <dbReference type="Google" id="ProtNLM"/>
    </source>
</evidence>
<organism evidence="1 2">
    <name type="scientific">Coccomyxa viridis</name>
    <dbReference type="NCBI Taxonomy" id="1274662"/>
    <lineage>
        <taxon>Eukaryota</taxon>
        <taxon>Viridiplantae</taxon>
        <taxon>Chlorophyta</taxon>
        <taxon>core chlorophytes</taxon>
        <taxon>Trebouxiophyceae</taxon>
        <taxon>Trebouxiophyceae incertae sedis</taxon>
        <taxon>Coccomyxaceae</taxon>
        <taxon>Coccomyxa</taxon>
    </lineage>
</organism>
<evidence type="ECO:0000313" key="2">
    <source>
        <dbReference type="Proteomes" id="UP001314263"/>
    </source>
</evidence>